<dbReference type="InterPro" id="IPR018392">
    <property type="entry name" value="LysM"/>
</dbReference>
<sequence length="260" mass="27401">MSLTVGLMPVAAMAATVTVHPGDSLWKIAAAHNVSVSALETSNPSLNPADLLVGTTVQLPQTQSQSTYVVQQGDSLFLVARKFGVTLAALQSSNPGVNPAHLLVGQTLKIPGGTNGLGKVRVAPSFSYSPTSSSASASSADMYWMARIINAEAGNQSLQAKIAVGDVVWHRVQSPNYPNTVQGVVFQVTSGAYQFTPVMNGTIYNTPSAQSIQAAQAVLNNHTDLVPGAYVFYTPSKTPAVSWVRKQPYLATYDSMVFSV</sequence>
<reference evidence="2 3" key="1">
    <citation type="submission" date="2015-09" db="EMBL/GenBank/DDBJ databases">
        <title>Draft genome sequence of Alicyclobacillus ferrooxydans DSM 22381.</title>
        <authorList>
            <person name="Hemp J."/>
        </authorList>
    </citation>
    <scope>NUCLEOTIDE SEQUENCE [LARGE SCALE GENOMIC DNA]</scope>
    <source>
        <strain evidence="2 3">TC-34</strain>
    </source>
</reference>
<dbReference type="GO" id="GO:0008932">
    <property type="term" value="F:lytic endotransglycosylase activity"/>
    <property type="evidence" value="ECO:0007669"/>
    <property type="project" value="TreeGrafter"/>
</dbReference>
<feature type="domain" description="LysM" evidence="1">
    <location>
        <begin position="66"/>
        <end position="110"/>
    </location>
</feature>
<dbReference type="Pfam" id="PF07486">
    <property type="entry name" value="Hydrolase_2"/>
    <property type="match status" value="1"/>
</dbReference>
<dbReference type="GO" id="GO:0016787">
    <property type="term" value="F:hydrolase activity"/>
    <property type="evidence" value="ECO:0007669"/>
    <property type="project" value="InterPro"/>
</dbReference>
<dbReference type="Gene3D" id="1.10.10.2520">
    <property type="entry name" value="Cell wall hydrolase SleB, domain 1"/>
    <property type="match status" value="1"/>
</dbReference>
<dbReference type="EMBL" id="LJCO01000064">
    <property type="protein sequence ID" value="KPV42989.1"/>
    <property type="molecule type" value="Genomic_DNA"/>
</dbReference>
<name>A0A0N8PP06_9BACL</name>
<dbReference type="PANTHER" id="PTHR33734">
    <property type="entry name" value="LYSM DOMAIN-CONTAINING GPI-ANCHORED PROTEIN 2"/>
    <property type="match status" value="1"/>
</dbReference>
<accession>A0A0N8PP06</accession>
<dbReference type="AlphaFoldDB" id="A0A0N8PP06"/>
<evidence type="ECO:0000259" key="1">
    <source>
        <dbReference type="PROSITE" id="PS51782"/>
    </source>
</evidence>
<dbReference type="Gene3D" id="3.10.350.10">
    <property type="entry name" value="LysM domain"/>
    <property type="match status" value="2"/>
</dbReference>
<feature type="domain" description="LysM" evidence="1">
    <location>
        <begin position="15"/>
        <end position="59"/>
    </location>
</feature>
<dbReference type="InterPro" id="IPR042047">
    <property type="entry name" value="SleB_dom1"/>
</dbReference>
<dbReference type="Proteomes" id="UP000050482">
    <property type="component" value="Unassembled WGS sequence"/>
</dbReference>
<protein>
    <recommendedName>
        <fullName evidence="1">LysM domain-containing protein</fullName>
    </recommendedName>
</protein>
<dbReference type="InterPro" id="IPR011105">
    <property type="entry name" value="Cell_wall_hydrolase_SleB"/>
</dbReference>
<organism evidence="2 3">
    <name type="scientific">Alicyclobacillus ferrooxydans</name>
    <dbReference type="NCBI Taxonomy" id="471514"/>
    <lineage>
        <taxon>Bacteria</taxon>
        <taxon>Bacillati</taxon>
        <taxon>Bacillota</taxon>
        <taxon>Bacilli</taxon>
        <taxon>Bacillales</taxon>
        <taxon>Alicyclobacillaceae</taxon>
        <taxon>Alicyclobacillus</taxon>
    </lineage>
</organism>
<keyword evidence="3" id="KW-1185">Reference proteome</keyword>
<dbReference type="Pfam" id="PF01476">
    <property type="entry name" value="LysM"/>
    <property type="match status" value="2"/>
</dbReference>
<dbReference type="PATRIC" id="fig|471514.4.peg.2549"/>
<proteinExistence type="predicted"/>
<gene>
    <name evidence="2" type="ORF">AN477_14805</name>
</gene>
<comment type="caution">
    <text evidence="2">The sequence shown here is derived from an EMBL/GenBank/DDBJ whole genome shotgun (WGS) entry which is preliminary data.</text>
</comment>
<dbReference type="SUPFAM" id="SSF54106">
    <property type="entry name" value="LysM domain"/>
    <property type="match status" value="2"/>
</dbReference>
<evidence type="ECO:0000313" key="2">
    <source>
        <dbReference type="EMBL" id="KPV42989.1"/>
    </source>
</evidence>
<dbReference type="InterPro" id="IPR036779">
    <property type="entry name" value="LysM_dom_sf"/>
</dbReference>
<dbReference type="STRING" id="471514.AN477_14805"/>
<evidence type="ECO:0000313" key="3">
    <source>
        <dbReference type="Proteomes" id="UP000050482"/>
    </source>
</evidence>
<dbReference type="PANTHER" id="PTHR33734:SF22">
    <property type="entry name" value="MEMBRANE-BOUND LYTIC MUREIN TRANSGLYCOSYLASE D"/>
    <property type="match status" value="1"/>
</dbReference>
<dbReference type="SMART" id="SM00257">
    <property type="entry name" value="LysM"/>
    <property type="match status" value="2"/>
</dbReference>
<dbReference type="PROSITE" id="PS51782">
    <property type="entry name" value="LYSM"/>
    <property type="match status" value="2"/>
</dbReference>
<dbReference type="CDD" id="cd00118">
    <property type="entry name" value="LysM"/>
    <property type="match status" value="2"/>
</dbReference>